<reference evidence="4" key="2">
    <citation type="journal article" date="2015" name="J. Biotechnol.">
        <title>The structure of the Cyberlindnera jadinii genome and its relation to Candida utilis analyzed by the occurrence of single nucleotide polymorphisms.</title>
        <authorList>
            <person name="Rupp O."/>
            <person name="Brinkrolf K."/>
            <person name="Buerth C."/>
            <person name="Kunigo M."/>
            <person name="Schneider J."/>
            <person name="Jaenicke S."/>
            <person name="Goesmann A."/>
            <person name="Puehler A."/>
            <person name="Jaeger K.-E."/>
            <person name="Ernst J.F."/>
        </authorList>
    </citation>
    <scope>NUCLEOTIDE SEQUENCE [LARGE SCALE GENOMIC DNA]</scope>
    <source>
        <strain evidence="4">ATCC 18201 / CBS 1600 / BCRC 20928 / JCM 3617 / NBRC 0987 / NRRL Y-1542</strain>
    </source>
</reference>
<name>A0A0H5C058_CYBJN</name>
<sequence length="353" mass="39358">MTGSISTVLVNIALVLMFVIELQSMLRLHRHANLDSKTLHFIYQAFFIVVVLYSFASIDLYHFKLVEAPQEMLPNVISSACLLLVSVAFIIGAYTAEPLDSYTDLEEQLLLSSQYYHSTNGDMVRQQGPRVSLVSSEDVRMKSPTSTAFTTTTLDLNHDHIHTKDAMSPMVRGLEQDFSLSTPSIRTPQGVDNTSQTHPKTSPILATLLSAHTAMASHVHTGEAWQWQDHETMPYWMTSLPIILSVMFLTSQLLYGFAMLKTSVFTKYRDIIIPSVVNLIVGTGYLLATLLGIPIGEDSLINFTHMATLNYVVYTSMCVLSIGVLTLHFYARFNNKSPVGIHHVQVYHSIGTP</sequence>
<reference evidence="3 5" key="3">
    <citation type="journal article" date="2016" name="Proc. Natl. Acad. Sci. U.S.A.">
        <title>Comparative genomics of biotechnologically important yeasts.</title>
        <authorList>
            <person name="Riley R."/>
            <person name="Haridas S."/>
            <person name="Wolfe K.H."/>
            <person name="Lopes M.R."/>
            <person name="Hittinger C.T."/>
            <person name="Goeker M."/>
            <person name="Salamov A.A."/>
            <person name="Wisecaver J.H."/>
            <person name="Long T.M."/>
            <person name="Calvey C.H."/>
            <person name="Aerts A.L."/>
            <person name="Barry K.W."/>
            <person name="Choi C."/>
            <person name="Clum A."/>
            <person name="Coughlan A.Y."/>
            <person name="Deshpande S."/>
            <person name="Douglass A.P."/>
            <person name="Hanson S.J."/>
            <person name="Klenk H.-P."/>
            <person name="LaButti K.M."/>
            <person name="Lapidus A."/>
            <person name="Lindquist E.A."/>
            <person name="Lipzen A.M."/>
            <person name="Meier-Kolthoff J.P."/>
            <person name="Ohm R.A."/>
            <person name="Otillar R.P."/>
            <person name="Pangilinan J.L."/>
            <person name="Peng Y."/>
            <person name="Rokas A."/>
            <person name="Rosa C.A."/>
            <person name="Scheuner C."/>
            <person name="Sibirny A.A."/>
            <person name="Slot J.C."/>
            <person name="Stielow J.B."/>
            <person name="Sun H."/>
            <person name="Kurtzman C.P."/>
            <person name="Blackwell M."/>
            <person name="Grigoriev I.V."/>
            <person name="Jeffries T.W."/>
        </authorList>
    </citation>
    <scope>NUCLEOTIDE SEQUENCE [LARGE SCALE GENOMIC DNA]</scope>
    <source>
        <strain evidence="5">ATCC 18201 / CBS 1600 / BCRC 20928 / JCM 3617 / NBRC 0987 / NRRL Y-1542</strain>
        <strain evidence="3">NRRL Y-1542</strain>
    </source>
</reference>
<dbReference type="OrthoDB" id="10637422at2759"/>
<dbReference type="AlphaFoldDB" id="A0A0H5C058"/>
<dbReference type="Proteomes" id="UP000094389">
    <property type="component" value="Unassembled WGS sequence"/>
</dbReference>
<protein>
    <submittedName>
        <fullName evidence="2">Uncharacterized protein</fullName>
    </submittedName>
</protein>
<reference evidence="2" key="1">
    <citation type="submission" date="2014-12" db="EMBL/GenBank/DDBJ databases">
        <authorList>
            <person name="Jaenicke S."/>
        </authorList>
    </citation>
    <scope>NUCLEOTIDE SEQUENCE [LARGE SCALE GENOMIC DNA]</scope>
    <source>
        <strain evidence="2">CBS1600</strain>
    </source>
</reference>
<evidence type="ECO:0000313" key="4">
    <source>
        <dbReference type="Proteomes" id="UP000038830"/>
    </source>
</evidence>
<dbReference type="RefSeq" id="XP_020073523.1">
    <property type="nucleotide sequence ID" value="XM_020214194.1"/>
</dbReference>
<evidence type="ECO:0000313" key="3">
    <source>
        <dbReference type="EMBL" id="ODV76484.1"/>
    </source>
</evidence>
<keyword evidence="1" id="KW-1133">Transmembrane helix</keyword>
<accession>A0A0H5C058</accession>
<evidence type="ECO:0000313" key="5">
    <source>
        <dbReference type="Proteomes" id="UP000094389"/>
    </source>
</evidence>
<dbReference type="EMBL" id="CDQK01000001">
    <property type="protein sequence ID" value="CEP21113.1"/>
    <property type="molecule type" value="Genomic_DNA"/>
</dbReference>
<organism evidence="2 4">
    <name type="scientific">Cyberlindnera jadinii (strain ATCC 18201 / CBS 1600 / BCRC 20928 / JCM 3617 / NBRC 0987 / NRRL Y-1542)</name>
    <name type="common">Torula yeast</name>
    <name type="synonym">Candida utilis</name>
    <dbReference type="NCBI Taxonomy" id="983966"/>
    <lineage>
        <taxon>Eukaryota</taxon>
        <taxon>Fungi</taxon>
        <taxon>Dikarya</taxon>
        <taxon>Ascomycota</taxon>
        <taxon>Saccharomycotina</taxon>
        <taxon>Saccharomycetes</taxon>
        <taxon>Phaffomycetales</taxon>
        <taxon>Phaffomycetaceae</taxon>
        <taxon>Cyberlindnera</taxon>
    </lineage>
</organism>
<feature type="transmembrane region" description="Helical" evidence="1">
    <location>
        <begin position="235"/>
        <end position="259"/>
    </location>
</feature>
<keyword evidence="1" id="KW-0812">Transmembrane</keyword>
<feature type="transmembrane region" description="Helical" evidence="1">
    <location>
        <begin position="271"/>
        <end position="291"/>
    </location>
</feature>
<feature type="transmembrane region" description="Helical" evidence="1">
    <location>
        <begin position="311"/>
        <end position="331"/>
    </location>
</feature>
<dbReference type="EMBL" id="KV453925">
    <property type="protein sequence ID" value="ODV76484.1"/>
    <property type="molecule type" value="Genomic_DNA"/>
</dbReference>
<dbReference type="Proteomes" id="UP000038830">
    <property type="component" value="Unassembled WGS sequence"/>
</dbReference>
<feature type="transmembrane region" description="Helical" evidence="1">
    <location>
        <begin position="41"/>
        <end position="61"/>
    </location>
</feature>
<accession>A0A1E4SAF4</accession>
<dbReference type="GeneID" id="30988590"/>
<gene>
    <name evidence="2" type="ORF">BN1211_1135</name>
    <name evidence="3" type="ORF">CYBJADRAFT_165762</name>
</gene>
<keyword evidence="5" id="KW-1185">Reference proteome</keyword>
<evidence type="ECO:0000313" key="2">
    <source>
        <dbReference type="EMBL" id="CEP21113.1"/>
    </source>
</evidence>
<keyword evidence="1" id="KW-0472">Membrane</keyword>
<feature type="transmembrane region" description="Helical" evidence="1">
    <location>
        <begin position="7"/>
        <end position="26"/>
    </location>
</feature>
<feature type="transmembrane region" description="Helical" evidence="1">
    <location>
        <begin position="73"/>
        <end position="96"/>
    </location>
</feature>
<evidence type="ECO:0000256" key="1">
    <source>
        <dbReference type="SAM" id="Phobius"/>
    </source>
</evidence>
<proteinExistence type="predicted"/>